<dbReference type="EMBL" id="JAGFNK010000589">
    <property type="protein sequence ID" value="KAI9447299.1"/>
    <property type="molecule type" value="Genomic_DNA"/>
</dbReference>
<accession>A0ACC0TTM8</accession>
<evidence type="ECO:0000313" key="1">
    <source>
        <dbReference type="EMBL" id="KAI9447299.1"/>
    </source>
</evidence>
<proteinExistence type="predicted"/>
<dbReference type="Proteomes" id="UP001207468">
    <property type="component" value="Unassembled WGS sequence"/>
</dbReference>
<gene>
    <name evidence="1" type="ORF">F5148DRAFT_720678</name>
</gene>
<evidence type="ECO:0000313" key="2">
    <source>
        <dbReference type="Proteomes" id="UP001207468"/>
    </source>
</evidence>
<name>A0ACC0TTM8_9AGAM</name>
<organism evidence="1 2">
    <name type="scientific">Russula earlei</name>
    <dbReference type="NCBI Taxonomy" id="71964"/>
    <lineage>
        <taxon>Eukaryota</taxon>
        <taxon>Fungi</taxon>
        <taxon>Dikarya</taxon>
        <taxon>Basidiomycota</taxon>
        <taxon>Agaricomycotina</taxon>
        <taxon>Agaricomycetes</taxon>
        <taxon>Russulales</taxon>
        <taxon>Russulaceae</taxon>
        <taxon>Russula</taxon>
    </lineage>
</organism>
<comment type="caution">
    <text evidence="1">The sequence shown here is derived from an EMBL/GenBank/DDBJ whole genome shotgun (WGS) entry which is preliminary data.</text>
</comment>
<reference evidence="1" key="1">
    <citation type="submission" date="2021-03" db="EMBL/GenBank/DDBJ databases">
        <title>Evolutionary priming and transition to the ectomycorrhizal habit in an iconic lineage of mushroom-forming fungi: is preadaptation a requirement?</title>
        <authorList>
            <consortium name="DOE Joint Genome Institute"/>
            <person name="Looney B.P."/>
            <person name="Miyauchi S."/>
            <person name="Morin E."/>
            <person name="Drula E."/>
            <person name="Courty P.E."/>
            <person name="Chicoki N."/>
            <person name="Fauchery L."/>
            <person name="Kohler A."/>
            <person name="Kuo A."/>
            <person name="LaButti K."/>
            <person name="Pangilinan J."/>
            <person name="Lipzen A."/>
            <person name="Riley R."/>
            <person name="Andreopoulos W."/>
            <person name="He G."/>
            <person name="Johnson J."/>
            <person name="Barry K.W."/>
            <person name="Grigoriev I.V."/>
            <person name="Nagy L."/>
            <person name="Hibbett D."/>
            <person name="Henrissat B."/>
            <person name="Matheny P.B."/>
            <person name="Labbe J."/>
            <person name="Martin A.F."/>
        </authorList>
    </citation>
    <scope>NUCLEOTIDE SEQUENCE</scope>
    <source>
        <strain evidence="1">BPL698</strain>
    </source>
</reference>
<keyword evidence="2" id="KW-1185">Reference proteome</keyword>
<sequence length="169" mass="18938">MFHCPSPLDDCLVCTSASARASFKTSQCSEHFIAIITLTLLGTRLVHAPHCHRLWMACHSSASLAFTMPALCALMATIQISSSTRHLCSVVRVNAFVVMQQFRNVKRSGWVTPSMCGPSFTLHFLVSRCSRSDSFPLVGVAIACPFRSLLLWYRTEISMWMYCDVSYLY</sequence>
<protein>
    <submittedName>
        <fullName evidence="1">Uncharacterized protein</fullName>
    </submittedName>
</protein>